<proteinExistence type="inferred from homology"/>
<feature type="region of interest" description="Disordered" evidence="16">
    <location>
        <begin position="401"/>
        <end position="423"/>
    </location>
</feature>
<evidence type="ECO:0000256" key="8">
    <source>
        <dbReference type="ARBA" id="ARBA00022827"/>
    </source>
</evidence>
<comment type="subunit">
    <text evidence="4">Monomer.</text>
</comment>
<dbReference type="Pfam" id="PF00732">
    <property type="entry name" value="GMC_oxred_N"/>
    <property type="match status" value="1"/>
</dbReference>
<dbReference type="PANTHER" id="PTHR11552">
    <property type="entry name" value="GLUCOSE-METHANOL-CHOLINE GMC OXIDOREDUCTASE"/>
    <property type="match status" value="1"/>
</dbReference>
<dbReference type="PANTHER" id="PTHR11552:SF147">
    <property type="entry name" value="CHOLINE DEHYDROGENASE, MITOCHONDRIAL"/>
    <property type="match status" value="1"/>
</dbReference>
<evidence type="ECO:0000256" key="11">
    <source>
        <dbReference type="ARBA" id="ARBA00034010"/>
    </source>
</evidence>
<evidence type="ECO:0000256" key="7">
    <source>
        <dbReference type="ARBA" id="ARBA00022630"/>
    </source>
</evidence>
<evidence type="ECO:0000259" key="17">
    <source>
        <dbReference type="PROSITE" id="PS00624"/>
    </source>
</evidence>
<dbReference type="GO" id="GO:0050660">
    <property type="term" value="F:flavin adenine dinucleotide binding"/>
    <property type="evidence" value="ECO:0007669"/>
    <property type="project" value="InterPro"/>
</dbReference>
<gene>
    <name evidence="18" type="ORF">H1R20_g10544</name>
</gene>
<name>A0A9W8J339_9AGAR</name>
<comment type="subcellular location">
    <subcellularLocation>
        <location evidence="2">Secreted</location>
    </subcellularLocation>
</comment>
<evidence type="ECO:0000256" key="5">
    <source>
        <dbReference type="ARBA" id="ARBA00013177"/>
    </source>
</evidence>
<organism evidence="18 19">
    <name type="scientific">Candolleomyces eurysporus</name>
    <dbReference type="NCBI Taxonomy" id="2828524"/>
    <lineage>
        <taxon>Eukaryota</taxon>
        <taxon>Fungi</taxon>
        <taxon>Dikarya</taxon>
        <taxon>Basidiomycota</taxon>
        <taxon>Agaricomycotina</taxon>
        <taxon>Agaricomycetes</taxon>
        <taxon>Agaricomycetidae</taxon>
        <taxon>Agaricales</taxon>
        <taxon>Agaricineae</taxon>
        <taxon>Psathyrellaceae</taxon>
        <taxon>Candolleomyces</taxon>
    </lineage>
</organism>
<feature type="non-terminal residue" evidence="18">
    <location>
        <position position="1"/>
    </location>
</feature>
<comment type="function">
    <text evidence="9">Catalyzes the single-oxidation or sequential double oxidation reaction of carbohydrates primarily at carbon-2 and/or carbon-3 with the concomitant reduction of the flavin. The enzyme exhibits a broad sugar substrate specificity, oxidizing different aldopyranoses to the corresponding C-1, C-2, C-3 or C-1,2, C-2,3 and C-3,4 (di)dehydro sugars with substrate-specific regioselectivity. Accepts only a narrow range of electron acceptors such as substituted benzoquinones and complexed metal ions and reacts extremely slowly with O(2) as acceptor. May play a role in the natural recycling of plant matter by oxidizing all major monosaccharides in lignocellulose and by reducing quinone compounds or reactive radical species generated during lignin depolymerization.</text>
</comment>
<comment type="catalytic activity">
    <reaction evidence="10">
        <text>pyranose + acceptor = pyranos-2-ulose + reduced acceptor.</text>
        <dbReference type="EC" id="1.1.99.29"/>
    </reaction>
</comment>
<evidence type="ECO:0000313" key="19">
    <source>
        <dbReference type="Proteomes" id="UP001140091"/>
    </source>
</evidence>
<comment type="caution">
    <text evidence="18">The sequence shown here is derived from an EMBL/GenBank/DDBJ whole genome shotgun (WGS) entry which is preliminary data.</text>
</comment>
<evidence type="ECO:0000256" key="16">
    <source>
        <dbReference type="SAM" id="MobiDB-lite"/>
    </source>
</evidence>
<dbReference type="GO" id="GO:0033718">
    <property type="term" value="F:pyranose dehydrogenase (acceptor) activity"/>
    <property type="evidence" value="ECO:0007669"/>
    <property type="project" value="UniProtKB-EC"/>
</dbReference>
<evidence type="ECO:0000256" key="3">
    <source>
        <dbReference type="ARBA" id="ARBA00010790"/>
    </source>
</evidence>
<keyword evidence="19" id="KW-1185">Reference proteome</keyword>
<dbReference type="PROSITE" id="PS00624">
    <property type="entry name" value="GMC_OXRED_2"/>
    <property type="match status" value="1"/>
</dbReference>
<comment type="catalytic activity">
    <reaction evidence="14">
        <text>a pyranoside + acceptor = a pyranosid-3,4-diulose + reduced acceptor.</text>
        <dbReference type="EC" id="1.1.99.29"/>
    </reaction>
</comment>
<comment type="catalytic activity">
    <reaction evidence="11">
        <text>pyranose + acceptor = pyranos-2,3-diulose + reduced acceptor.</text>
        <dbReference type="EC" id="1.1.99.29"/>
    </reaction>
</comment>
<dbReference type="Proteomes" id="UP001140091">
    <property type="component" value="Unassembled WGS sequence"/>
</dbReference>
<dbReference type="Gene3D" id="3.30.560.10">
    <property type="entry name" value="Glucose Oxidase, domain 3"/>
    <property type="match status" value="2"/>
</dbReference>
<keyword evidence="8 15" id="KW-0274">FAD</keyword>
<feature type="domain" description="Glucose-methanol-choline oxidoreductase N-terminal" evidence="17">
    <location>
        <begin position="184"/>
        <end position="198"/>
    </location>
</feature>
<evidence type="ECO:0000256" key="4">
    <source>
        <dbReference type="ARBA" id="ARBA00011245"/>
    </source>
</evidence>
<dbReference type="SUPFAM" id="SSF54373">
    <property type="entry name" value="FAD-linked reductases, C-terminal domain"/>
    <property type="match status" value="1"/>
</dbReference>
<comment type="catalytic activity">
    <reaction evidence="13">
        <text>a pyranoside + acceptor = a pyranosid-3-ulose + reduced acceptor.</text>
        <dbReference type="EC" id="1.1.99.29"/>
    </reaction>
</comment>
<evidence type="ECO:0000256" key="2">
    <source>
        <dbReference type="ARBA" id="ARBA00004613"/>
    </source>
</evidence>
<evidence type="ECO:0000256" key="14">
    <source>
        <dbReference type="ARBA" id="ARBA00034059"/>
    </source>
</evidence>
<dbReference type="InterPro" id="IPR000172">
    <property type="entry name" value="GMC_OxRdtase_N"/>
</dbReference>
<dbReference type="GO" id="GO:0005576">
    <property type="term" value="C:extracellular region"/>
    <property type="evidence" value="ECO:0007669"/>
    <property type="project" value="UniProtKB-SubCell"/>
</dbReference>
<evidence type="ECO:0000256" key="6">
    <source>
        <dbReference type="ARBA" id="ARBA00022525"/>
    </source>
</evidence>
<evidence type="ECO:0000256" key="1">
    <source>
        <dbReference type="ARBA" id="ARBA00001974"/>
    </source>
</evidence>
<dbReference type="EC" id="1.1.99.29" evidence="5"/>
<dbReference type="InterPro" id="IPR007867">
    <property type="entry name" value="GMC_OxRtase_C"/>
</dbReference>
<comment type="cofactor">
    <cofactor evidence="1 15">
        <name>FAD</name>
        <dbReference type="ChEBI" id="CHEBI:57692"/>
    </cofactor>
</comment>
<sequence length="423" mass="46471">MIYTRGSRSDYDSWGRMSGDMKTWSWDTLKPWILKHETWTPPVGGRDPTGQYDPRYHGAQGPLRVTLPWSDEDDFDRRVVRNAELQKEFEARLDMNDGTPTGLSHCQFTFGGGERNSAATAYLGNSTRERPNLDIVVNVHVKRVIPTGEKAQGRLDIRTVEVGSRFSDTTAQVTAGKEVILSAGALGTPHILLNSGIGDKSDLDRVGVATIHHLPGVGKGLSDHVSVLVAWGMNGTVPQYDRDVALKQWMKDRTGPMSEWYELGKQFLWSRLPEKSPLLTKYGDPASGPLAPHIELPLGFPVENVNIGLIILLTPHSRGTVKLASSNPFDAPLLDPNYLSHPFDMEAMKEGIRIAKRWYSGPAWDGLLTGFLGPDPDNSSQSTSEFENAFKASVDQFGHPIGTAAMSPPGSKKGVVDNKLKGF</sequence>
<accession>A0A9W8J339</accession>
<evidence type="ECO:0000313" key="18">
    <source>
        <dbReference type="EMBL" id="KAJ2926554.1"/>
    </source>
</evidence>
<protein>
    <recommendedName>
        <fullName evidence="5">pyranose dehydrogenase (acceptor)</fullName>
        <ecNumber evidence="5">1.1.99.29</ecNumber>
    </recommendedName>
</protein>
<dbReference type="EMBL" id="JANBPK010001054">
    <property type="protein sequence ID" value="KAJ2926554.1"/>
    <property type="molecule type" value="Genomic_DNA"/>
</dbReference>
<dbReference type="InterPro" id="IPR012132">
    <property type="entry name" value="GMC_OxRdtase"/>
</dbReference>
<feature type="compositionally biased region" description="Basic and acidic residues" evidence="16">
    <location>
        <begin position="414"/>
        <end position="423"/>
    </location>
</feature>
<reference evidence="18" key="1">
    <citation type="submission" date="2022-06" db="EMBL/GenBank/DDBJ databases">
        <title>Genome Sequence of Candolleomyces eurysporus.</title>
        <authorList>
            <person name="Buettner E."/>
        </authorList>
    </citation>
    <scope>NUCLEOTIDE SEQUENCE</scope>
    <source>
        <strain evidence="18">VTCC 930004</strain>
    </source>
</reference>
<dbReference type="SUPFAM" id="SSF51905">
    <property type="entry name" value="FAD/NAD(P)-binding domain"/>
    <property type="match status" value="1"/>
</dbReference>
<evidence type="ECO:0000256" key="13">
    <source>
        <dbReference type="ARBA" id="ARBA00034050"/>
    </source>
</evidence>
<evidence type="ECO:0000256" key="9">
    <source>
        <dbReference type="ARBA" id="ARBA00024699"/>
    </source>
</evidence>
<evidence type="ECO:0000256" key="12">
    <source>
        <dbReference type="ARBA" id="ARBA00034029"/>
    </source>
</evidence>
<comment type="catalytic activity">
    <reaction evidence="12">
        <text>pyranose + acceptor = pyranos-3-ulose + reduced acceptor.</text>
        <dbReference type="EC" id="1.1.99.29"/>
    </reaction>
</comment>
<feature type="binding site" evidence="15">
    <location>
        <position position="141"/>
    </location>
    <ligand>
        <name>FAD</name>
        <dbReference type="ChEBI" id="CHEBI:57692"/>
    </ligand>
</feature>
<comment type="similarity">
    <text evidence="3">Belongs to the GMC oxidoreductase family.</text>
</comment>
<keyword evidence="6" id="KW-0964">Secreted</keyword>
<dbReference type="AlphaFoldDB" id="A0A9W8J339"/>
<dbReference type="PIRSF" id="PIRSF000137">
    <property type="entry name" value="Alcohol_oxidase"/>
    <property type="match status" value="1"/>
</dbReference>
<evidence type="ECO:0000256" key="15">
    <source>
        <dbReference type="PIRSR" id="PIRSR000137-2"/>
    </source>
</evidence>
<dbReference type="Pfam" id="PF05199">
    <property type="entry name" value="GMC_oxred_C"/>
    <property type="match status" value="1"/>
</dbReference>
<dbReference type="OrthoDB" id="269227at2759"/>
<evidence type="ECO:0000256" key="10">
    <source>
        <dbReference type="ARBA" id="ARBA00033986"/>
    </source>
</evidence>
<keyword evidence="7" id="KW-0285">Flavoprotein</keyword>
<dbReference type="InterPro" id="IPR036188">
    <property type="entry name" value="FAD/NAD-bd_sf"/>
</dbReference>